<sequence>MGCASSSDALPILDGLVLAAAATGPADPGQAAKRPSQSASPQVRGSILMEIPAKSRPVWRASPDRDERRDGAAQCAASSAGPLLVPVIHHVPDTLCGKGSPGQRALQDSLSNRREHGVRQSCETQKKVHVLSRTSRRHLSAKADLVGATVSPRFTLLVFTHPSIADAVIIEISPTQADLLRRTPYNLNLRGTLQYDRYESTT</sequence>
<name>G9P3S4_HYPAI</name>
<evidence type="ECO:0000313" key="3">
    <source>
        <dbReference type="Proteomes" id="UP000005426"/>
    </source>
</evidence>
<keyword evidence="3" id="KW-1185">Reference proteome</keyword>
<organism evidence="2 3">
    <name type="scientific">Hypocrea atroviridis (strain ATCC 20476 / IMI 206040)</name>
    <name type="common">Trichoderma atroviride</name>
    <dbReference type="NCBI Taxonomy" id="452589"/>
    <lineage>
        <taxon>Eukaryota</taxon>
        <taxon>Fungi</taxon>
        <taxon>Dikarya</taxon>
        <taxon>Ascomycota</taxon>
        <taxon>Pezizomycotina</taxon>
        <taxon>Sordariomycetes</taxon>
        <taxon>Hypocreomycetidae</taxon>
        <taxon>Hypocreales</taxon>
        <taxon>Hypocreaceae</taxon>
        <taxon>Trichoderma</taxon>
    </lineage>
</organism>
<protein>
    <submittedName>
        <fullName evidence="2">Uncharacterized protein</fullName>
    </submittedName>
</protein>
<reference evidence="2 3" key="1">
    <citation type="journal article" date="2011" name="Genome Biol.">
        <title>Comparative genome sequence analysis underscores mycoparasitism as the ancestral life style of Trichoderma.</title>
        <authorList>
            <person name="Kubicek C.P."/>
            <person name="Herrera-Estrella A."/>
            <person name="Seidl-Seiboth V."/>
            <person name="Martinez D.A."/>
            <person name="Druzhinina I.S."/>
            <person name="Thon M."/>
            <person name="Zeilinger S."/>
            <person name="Casas-Flores S."/>
            <person name="Horwitz B.A."/>
            <person name="Mukherjee P.K."/>
            <person name="Mukherjee M."/>
            <person name="Kredics L."/>
            <person name="Alcaraz L.D."/>
            <person name="Aerts A."/>
            <person name="Antal Z."/>
            <person name="Atanasova L."/>
            <person name="Cervantes-Badillo M.G."/>
            <person name="Challacombe J."/>
            <person name="Chertkov O."/>
            <person name="McCluskey K."/>
            <person name="Coulpier F."/>
            <person name="Deshpande N."/>
            <person name="von Doehren H."/>
            <person name="Ebbole D.J."/>
            <person name="Esquivel-Naranjo E.U."/>
            <person name="Fekete E."/>
            <person name="Flipphi M."/>
            <person name="Glaser F."/>
            <person name="Gomez-Rodriguez E.Y."/>
            <person name="Gruber S."/>
            <person name="Han C."/>
            <person name="Henrissat B."/>
            <person name="Hermosa R."/>
            <person name="Hernandez-Onate M."/>
            <person name="Karaffa L."/>
            <person name="Kosti I."/>
            <person name="Le Crom S."/>
            <person name="Lindquist E."/>
            <person name="Lucas S."/>
            <person name="Luebeck M."/>
            <person name="Luebeck P.S."/>
            <person name="Margeot A."/>
            <person name="Metz B."/>
            <person name="Misra M."/>
            <person name="Nevalainen H."/>
            <person name="Omann M."/>
            <person name="Packer N."/>
            <person name="Perrone G."/>
            <person name="Uresti-Rivera E.E."/>
            <person name="Salamov A."/>
            <person name="Schmoll M."/>
            <person name="Seiboth B."/>
            <person name="Shapiro H."/>
            <person name="Sukno S."/>
            <person name="Tamayo-Ramos J.A."/>
            <person name="Tisch D."/>
            <person name="Wiest A."/>
            <person name="Wilkinson H.H."/>
            <person name="Zhang M."/>
            <person name="Coutinho P.M."/>
            <person name="Kenerley C.M."/>
            <person name="Monte E."/>
            <person name="Baker S.E."/>
            <person name="Grigoriev I.V."/>
        </authorList>
    </citation>
    <scope>NUCLEOTIDE SEQUENCE [LARGE SCALE GENOMIC DNA]</scope>
    <source>
        <strain evidence="3">ATCC 20476 / IMI 206040</strain>
    </source>
</reference>
<proteinExistence type="predicted"/>
<feature type="region of interest" description="Disordered" evidence="1">
    <location>
        <begin position="24"/>
        <end position="75"/>
    </location>
</feature>
<dbReference type="GeneID" id="25785952"/>
<evidence type="ECO:0000256" key="1">
    <source>
        <dbReference type="SAM" id="MobiDB-lite"/>
    </source>
</evidence>
<dbReference type="Proteomes" id="UP000005426">
    <property type="component" value="Unassembled WGS sequence"/>
</dbReference>
<dbReference type="AlphaFoldDB" id="G9P3S4"/>
<accession>G9P3S4</accession>
<dbReference type="HOGENOM" id="CLU_1354782_0_0_1"/>
<comment type="caution">
    <text evidence="2">The sequence shown here is derived from an EMBL/GenBank/DDBJ whole genome shotgun (WGS) entry which is preliminary data.</text>
</comment>
<evidence type="ECO:0000313" key="2">
    <source>
        <dbReference type="EMBL" id="EHK43030.1"/>
    </source>
</evidence>
<dbReference type="KEGG" id="tatv:25785952"/>
<feature type="compositionally biased region" description="Basic and acidic residues" evidence="1">
    <location>
        <begin position="62"/>
        <end position="71"/>
    </location>
</feature>
<gene>
    <name evidence="2" type="ORF">TRIATDRAFT_86124</name>
</gene>
<dbReference type="EMBL" id="ABDG02000026">
    <property type="protein sequence ID" value="EHK43030.1"/>
    <property type="molecule type" value="Genomic_DNA"/>
</dbReference>